<sequence length="242" mass="25009">MERDEPAGSPAEALGGRAAAPRVGILMGSDSDLPTLRETFAVLEELDIPFEATVASAHRTPERVAHYATTASERGLEVLIAAAGSAAHLAGVVAAHTLLPVIGVPLKGGAAGGLDALLATAQMPRGVPVATVALDGAANAALLAARILALKDPQLRRRLEAYRQRMQARVEEADRRLQAELGRATAHLQEASEPPSPSPARPVSQPPSHPQAHPGSEPQPERQPQPRFGGGRATPGGQAVAS</sequence>
<feature type="binding site" evidence="3">
    <location>
        <position position="59"/>
    </location>
    <ligand>
        <name>substrate</name>
    </ligand>
</feature>
<dbReference type="EC" id="5.4.99.18" evidence="3"/>
<dbReference type="SUPFAM" id="SSF52255">
    <property type="entry name" value="N5-CAIR mutase (phosphoribosylaminoimidazole carboxylase, PurE)"/>
    <property type="match status" value="1"/>
</dbReference>
<dbReference type="PANTHER" id="PTHR23046">
    <property type="entry name" value="PHOSPHORIBOSYLAMINOIMIDAZOLE CARBOXYLASE CATALYTIC SUBUNIT"/>
    <property type="match status" value="1"/>
</dbReference>
<dbReference type="UniPathway" id="UPA00074">
    <property type="reaction ID" value="UER00943"/>
</dbReference>
<evidence type="ECO:0000256" key="3">
    <source>
        <dbReference type="HAMAP-Rule" id="MF_01929"/>
    </source>
</evidence>
<dbReference type="eggNOG" id="COG0041">
    <property type="taxonomic scope" value="Bacteria"/>
</dbReference>
<comment type="function">
    <text evidence="3">Catalyzes the conversion of N5-carboxyaminoimidazole ribonucleotide (N5-CAIR) to 4-carboxy-5-aminoimidazole ribonucleotide (CAIR).</text>
</comment>
<dbReference type="Gene3D" id="3.40.50.1970">
    <property type="match status" value="1"/>
</dbReference>
<protein>
    <recommendedName>
        <fullName evidence="3">N5-carboxyaminoimidazole ribonucleotide mutase</fullName>
        <shortName evidence="3">N5-CAIR mutase</shortName>
        <ecNumber evidence="3">5.4.99.18</ecNumber>
    </recommendedName>
    <alternativeName>
        <fullName evidence="3">5-(carboxyamino)imidazole ribonucleotide mutase</fullName>
    </alternativeName>
</protein>
<dbReference type="EMBL" id="AENY02000002">
    <property type="protein sequence ID" value="EKP95681.1"/>
    <property type="molecule type" value="Genomic_DNA"/>
</dbReference>
<dbReference type="SMART" id="SM01001">
    <property type="entry name" value="AIRC"/>
    <property type="match status" value="1"/>
</dbReference>
<dbReference type="PANTHER" id="PTHR23046:SF2">
    <property type="entry name" value="PHOSPHORIBOSYLAMINOIMIDAZOLE CARBOXYLASE"/>
    <property type="match status" value="1"/>
</dbReference>
<dbReference type="HAMAP" id="MF_01929">
    <property type="entry name" value="PurE_classI"/>
    <property type="match status" value="1"/>
</dbReference>
<keyword evidence="4" id="KW-0175">Coiled coil</keyword>
<evidence type="ECO:0000256" key="5">
    <source>
        <dbReference type="SAM" id="MobiDB-lite"/>
    </source>
</evidence>
<dbReference type="RefSeq" id="WP_006903709.1">
    <property type="nucleotide sequence ID" value="NZ_JH976535.1"/>
</dbReference>
<dbReference type="STRING" id="867903.ThesuDRAFT_01440"/>
<dbReference type="InterPro" id="IPR000031">
    <property type="entry name" value="PurE_dom"/>
</dbReference>
<name>K6QFB9_9FIRM</name>
<feature type="compositionally biased region" description="Pro residues" evidence="5">
    <location>
        <begin position="194"/>
        <end position="209"/>
    </location>
</feature>
<comment type="caution">
    <text evidence="7">The sequence shown here is derived from an EMBL/GenBank/DDBJ whole genome shotgun (WGS) entry which is preliminary data.</text>
</comment>
<feature type="binding site" evidence="3">
    <location>
        <position position="29"/>
    </location>
    <ligand>
        <name>substrate</name>
    </ligand>
</feature>
<evidence type="ECO:0000259" key="6">
    <source>
        <dbReference type="SMART" id="SM01001"/>
    </source>
</evidence>
<evidence type="ECO:0000256" key="4">
    <source>
        <dbReference type="SAM" id="Coils"/>
    </source>
</evidence>
<keyword evidence="1 3" id="KW-0658">Purine biosynthesis</keyword>
<reference evidence="7" key="1">
    <citation type="submission" date="2010-10" db="EMBL/GenBank/DDBJ databases">
        <authorList>
            <consortium name="US DOE Joint Genome Institute (JGI-PGF)"/>
            <person name="Lucas S."/>
            <person name="Copeland A."/>
            <person name="Lapidus A."/>
            <person name="Bruce D."/>
            <person name="Goodwin L."/>
            <person name="Pitluck S."/>
            <person name="Kyrpides N."/>
            <person name="Mavromatis K."/>
            <person name="Detter J.C."/>
            <person name="Han C."/>
            <person name="Land M."/>
            <person name="Hauser L."/>
            <person name="Markowitz V."/>
            <person name="Cheng J.-F."/>
            <person name="Hugenholtz P."/>
            <person name="Woyke T."/>
            <person name="Wu D."/>
            <person name="Pukall R."/>
            <person name="Wahrenburg C."/>
            <person name="Brambilla E."/>
            <person name="Klenk H.-P."/>
            <person name="Eisen J.A."/>
        </authorList>
    </citation>
    <scope>NUCLEOTIDE SEQUENCE [LARGE SCALE GENOMIC DNA]</scope>
    <source>
        <strain evidence="7">DSM 13965</strain>
    </source>
</reference>
<feature type="region of interest" description="Disordered" evidence="5">
    <location>
        <begin position="187"/>
        <end position="242"/>
    </location>
</feature>
<comment type="pathway">
    <text evidence="3">Purine metabolism; IMP biosynthesis via de novo pathway; 5-amino-1-(5-phospho-D-ribosyl)imidazole-4-carboxylate from 5-amino-1-(5-phospho-D-ribosyl)imidazole (N5-CAIR route): step 2/2.</text>
</comment>
<feature type="domain" description="PurE" evidence="6">
    <location>
        <begin position="21"/>
        <end position="170"/>
    </location>
</feature>
<keyword evidence="8" id="KW-1185">Reference proteome</keyword>
<comment type="similarity">
    <text evidence="3">Belongs to the AIR carboxylase family. Class I subfamily.</text>
</comment>
<dbReference type="Pfam" id="PF00731">
    <property type="entry name" value="AIRC"/>
    <property type="match status" value="1"/>
</dbReference>
<evidence type="ECO:0000313" key="7">
    <source>
        <dbReference type="EMBL" id="EKP95681.1"/>
    </source>
</evidence>
<feature type="binding site" evidence="3">
    <location>
        <position position="32"/>
    </location>
    <ligand>
        <name>substrate</name>
    </ligand>
</feature>
<dbReference type="NCBIfam" id="TIGR01162">
    <property type="entry name" value="purE"/>
    <property type="match status" value="1"/>
</dbReference>
<keyword evidence="2 3" id="KW-0413">Isomerase</keyword>
<organism evidence="7 8">
    <name type="scientific">Thermaerobacter subterraneus DSM 13965</name>
    <dbReference type="NCBI Taxonomy" id="867903"/>
    <lineage>
        <taxon>Bacteria</taxon>
        <taxon>Bacillati</taxon>
        <taxon>Bacillota</taxon>
        <taxon>Clostridia</taxon>
        <taxon>Eubacteriales</taxon>
        <taxon>Clostridiales Family XVII. Incertae Sedis</taxon>
        <taxon>Thermaerobacter</taxon>
    </lineage>
</organism>
<evidence type="ECO:0000256" key="2">
    <source>
        <dbReference type="ARBA" id="ARBA00023235"/>
    </source>
</evidence>
<reference evidence="7" key="2">
    <citation type="submission" date="2012-10" db="EMBL/GenBank/DDBJ databases">
        <title>Improved high-quality draft of Thermaerobacter subterraneus C21, DSM 13965.</title>
        <authorList>
            <consortium name="DOE Joint Genome Institute"/>
            <person name="Eisen J."/>
            <person name="Huntemann M."/>
            <person name="Wei C.-L."/>
            <person name="Han J."/>
            <person name="Detter J.C."/>
            <person name="Han C."/>
            <person name="Tapia R."/>
            <person name="Chen A."/>
            <person name="Kyrpides N."/>
            <person name="Mavromatis K."/>
            <person name="Markowitz V."/>
            <person name="Szeto E."/>
            <person name="Ivanova N."/>
            <person name="Mikhailova N."/>
            <person name="Ovchinnikova G."/>
            <person name="Pagani I."/>
            <person name="Pati A."/>
            <person name="Goodwin L."/>
            <person name="Nordberg H.P."/>
            <person name="Cantor M.N."/>
            <person name="Hua S.X."/>
            <person name="Woyke T."/>
            <person name="Eisen J."/>
            <person name="Klenk H.-P."/>
        </authorList>
    </citation>
    <scope>NUCLEOTIDE SEQUENCE [LARGE SCALE GENOMIC DNA]</scope>
    <source>
        <strain evidence="7">DSM 13965</strain>
    </source>
</reference>
<dbReference type="HOGENOM" id="CLU_094982_0_0_9"/>
<dbReference type="InterPro" id="IPR033747">
    <property type="entry name" value="PurE_ClassI"/>
</dbReference>
<gene>
    <name evidence="3" type="primary">purE</name>
    <name evidence="7" type="ORF">ThesuDRAFT_01440</name>
</gene>
<comment type="catalytic activity">
    <reaction evidence="3">
        <text>5-carboxyamino-1-(5-phospho-D-ribosyl)imidazole + H(+) = 5-amino-1-(5-phospho-D-ribosyl)imidazole-4-carboxylate</text>
        <dbReference type="Rhea" id="RHEA:13193"/>
        <dbReference type="ChEBI" id="CHEBI:15378"/>
        <dbReference type="ChEBI" id="CHEBI:58730"/>
        <dbReference type="ChEBI" id="CHEBI:77657"/>
        <dbReference type="EC" id="5.4.99.18"/>
    </reaction>
</comment>
<feature type="coiled-coil region" evidence="4">
    <location>
        <begin position="156"/>
        <end position="183"/>
    </location>
</feature>
<dbReference type="InterPro" id="IPR024694">
    <property type="entry name" value="PurE_prokaryotes"/>
</dbReference>
<proteinExistence type="inferred from homology"/>
<dbReference type="Proteomes" id="UP000005710">
    <property type="component" value="Unassembled WGS sequence"/>
</dbReference>
<dbReference type="AlphaFoldDB" id="K6QFB9"/>
<accession>K6QFB9</accession>
<evidence type="ECO:0000313" key="8">
    <source>
        <dbReference type="Proteomes" id="UP000005710"/>
    </source>
</evidence>
<dbReference type="GO" id="GO:0006189">
    <property type="term" value="P:'de novo' IMP biosynthetic process"/>
    <property type="evidence" value="ECO:0007669"/>
    <property type="project" value="UniProtKB-UniRule"/>
</dbReference>
<evidence type="ECO:0000256" key="1">
    <source>
        <dbReference type="ARBA" id="ARBA00022755"/>
    </source>
</evidence>
<dbReference type="GO" id="GO:0034023">
    <property type="term" value="F:5-(carboxyamino)imidazole ribonucleotide mutase activity"/>
    <property type="evidence" value="ECO:0007669"/>
    <property type="project" value="UniProtKB-UniRule"/>
</dbReference>